<dbReference type="AlphaFoldDB" id="A0A5N6KYS5"/>
<dbReference type="Pfam" id="PF00023">
    <property type="entry name" value="Ank"/>
    <property type="match status" value="2"/>
</dbReference>
<evidence type="ECO:0000256" key="1">
    <source>
        <dbReference type="ARBA" id="ARBA00022737"/>
    </source>
</evidence>
<dbReference type="PROSITE" id="PS50088">
    <property type="entry name" value="ANK_REPEAT"/>
    <property type="match status" value="5"/>
</dbReference>
<evidence type="ECO:0000256" key="2">
    <source>
        <dbReference type="ARBA" id="ARBA00023043"/>
    </source>
</evidence>
<evidence type="ECO:0000256" key="3">
    <source>
        <dbReference type="PROSITE-ProRule" id="PRU00023"/>
    </source>
</evidence>
<dbReference type="SUPFAM" id="SSF53167">
    <property type="entry name" value="Purine and uridine phosphorylases"/>
    <property type="match status" value="1"/>
</dbReference>
<feature type="domain" description="GPI inositol-deacylase winged helix" evidence="4">
    <location>
        <begin position="625"/>
        <end position="705"/>
    </location>
</feature>
<feature type="repeat" description="ANK" evidence="3">
    <location>
        <begin position="817"/>
        <end position="849"/>
    </location>
</feature>
<dbReference type="GO" id="GO:0009116">
    <property type="term" value="P:nucleoside metabolic process"/>
    <property type="evidence" value="ECO:0007669"/>
    <property type="project" value="InterPro"/>
</dbReference>
<dbReference type="SUPFAM" id="SSF52540">
    <property type="entry name" value="P-loop containing nucleoside triphosphate hydrolases"/>
    <property type="match status" value="1"/>
</dbReference>
<evidence type="ECO:0000259" key="4">
    <source>
        <dbReference type="Pfam" id="PF22939"/>
    </source>
</evidence>
<dbReference type="Proteomes" id="UP000327013">
    <property type="component" value="Unassembled WGS sequence"/>
</dbReference>
<organism evidence="6 7">
    <name type="scientific">Carpinus fangiana</name>
    <dbReference type="NCBI Taxonomy" id="176857"/>
    <lineage>
        <taxon>Eukaryota</taxon>
        <taxon>Viridiplantae</taxon>
        <taxon>Streptophyta</taxon>
        <taxon>Embryophyta</taxon>
        <taxon>Tracheophyta</taxon>
        <taxon>Spermatophyta</taxon>
        <taxon>Magnoliopsida</taxon>
        <taxon>eudicotyledons</taxon>
        <taxon>Gunneridae</taxon>
        <taxon>Pentapetalae</taxon>
        <taxon>rosids</taxon>
        <taxon>fabids</taxon>
        <taxon>Fagales</taxon>
        <taxon>Betulaceae</taxon>
        <taxon>Carpinus</taxon>
    </lineage>
</organism>
<dbReference type="PANTHER" id="PTHR24166:SF48">
    <property type="entry name" value="PROTEIN VAPYRIN"/>
    <property type="match status" value="1"/>
</dbReference>
<keyword evidence="2 3" id="KW-0040">ANK repeat</keyword>
<accession>A0A5N6KYS5</accession>
<evidence type="ECO:0000313" key="6">
    <source>
        <dbReference type="EMBL" id="KAB8364846.1"/>
    </source>
</evidence>
<gene>
    <name evidence="6" type="ORF">FH972_024709</name>
</gene>
<dbReference type="PANTHER" id="PTHR24166">
    <property type="entry name" value="ROLLING PEBBLES, ISOFORM B"/>
    <property type="match status" value="1"/>
</dbReference>
<dbReference type="Gene3D" id="3.40.50.1580">
    <property type="entry name" value="Nucleoside phosphorylase domain"/>
    <property type="match status" value="1"/>
</dbReference>
<protein>
    <submittedName>
        <fullName evidence="6">Uncharacterized protein</fullName>
    </submittedName>
</protein>
<dbReference type="Pfam" id="PF12796">
    <property type="entry name" value="Ank_2"/>
    <property type="match status" value="2"/>
</dbReference>
<name>A0A5N6KYS5_9ROSI</name>
<dbReference type="PROSITE" id="PS50297">
    <property type="entry name" value="ANK_REP_REGION"/>
    <property type="match status" value="5"/>
</dbReference>
<keyword evidence="7" id="KW-1185">Reference proteome</keyword>
<dbReference type="InterPro" id="IPR002110">
    <property type="entry name" value="Ankyrin_rpt"/>
</dbReference>
<dbReference type="Pfam" id="PF24883">
    <property type="entry name" value="NPHP3_N"/>
    <property type="match status" value="1"/>
</dbReference>
<feature type="domain" description="Nephrocystin 3-like N-terminal" evidence="5">
    <location>
        <begin position="352"/>
        <end position="513"/>
    </location>
</feature>
<dbReference type="Gene3D" id="3.40.50.300">
    <property type="entry name" value="P-loop containing nucleotide triphosphate hydrolases"/>
    <property type="match status" value="1"/>
</dbReference>
<reference evidence="6 7" key="1">
    <citation type="submission" date="2019-06" db="EMBL/GenBank/DDBJ databases">
        <title>A chromosomal-level reference genome of Carpinus fangiana (Coryloideae, Betulaceae).</title>
        <authorList>
            <person name="Yang X."/>
            <person name="Wang Z."/>
            <person name="Zhang L."/>
            <person name="Hao G."/>
            <person name="Liu J."/>
            <person name="Yang Y."/>
        </authorList>
    </citation>
    <scope>NUCLEOTIDE SEQUENCE [LARGE SCALE GENOMIC DNA]</scope>
    <source>
        <strain evidence="6">Cfa_2016G</strain>
        <tissue evidence="6">Leaf</tissue>
    </source>
</reference>
<dbReference type="Gene3D" id="1.25.40.20">
    <property type="entry name" value="Ankyrin repeat-containing domain"/>
    <property type="match status" value="3"/>
</dbReference>
<dbReference type="InterPro" id="IPR056884">
    <property type="entry name" value="NPHP3-like_N"/>
</dbReference>
<feature type="repeat" description="ANK" evidence="3">
    <location>
        <begin position="968"/>
        <end position="1000"/>
    </location>
</feature>
<comment type="caution">
    <text evidence="6">The sequence shown here is derived from an EMBL/GenBank/DDBJ whole genome shotgun (WGS) entry which is preliminary data.</text>
</comment>
<feature type="repeat" description="ANK" evidence="3">
    <location>
        <begin position="1001"/>
        <end position="1034"/>
    </location>
</feature>
<proteinExistence type="predicted"/>
<feature type="repeat" description="ANK" evidence="3">
    <location>
        <begin position="1103"/>
        <end position="1127"/>
    </location>
</feature>
<evidence type="ECO:0000259" key="5">
    <source>
        <dbReference type="Pfam" id="PF24883"/>
    </source>
</evidence>
<dbReference type="SMART" id="SM00248">
    <property type="entry name" value="ANK"/>
    <property type="match status" value="9"/>
</dbReference>
<dbReference type="SUPFAM" id="SSF48403">
    <property type="entry name" value="Ankyrin repeat"/>
    <property type="match status" value="1"/>
</dbReference>
<dbReference type="Pfam" id="PF22939">
    <property type="entry name" value="WHD_GPIID"/>
    <property type="match status" value="1"/>
</dbReference>
<dbReference type="OrthoDB" id="513629at2759"/>
<dbReference type="InterPro" id="IPR035994">
    <property type="entry name" value="Nucleoside_phosphorylase_sf"/>
</dbReference>
<dbReference type="InterPro" id="IPR027417">
    <property type="entry name" value="P-loop_NTPase"/>
</dbReference>
<dbReference type="GO" id="GO:0003824">
    <property type="term" value="F:catalytic activity"/>
    <property type="evidence" value="ECO:0007669"/>
    <property type="project" value="InterPro"/>
</dbReference>
<keyword evidence="1" id="KW-0677">Repeat</keyword>
<evidence type="ECO:0000313" key="7">
    <source>
        <dbReference type="Proteomes" id="UP000327013"/>
    </source>
</evidence>
<dbReference type="EMBL" id="VIBQ01000018">
    <property type="protein sequence ID" value="KAB8364846.1"/>
    <property type="molecule type" value="Genomic_DNA"/>
</dbReference>
<dbReference type="InterPro" id="IPR036770">
    <property type="entry name" value="Ankyrin_rpt-contain_sf"/>
</dbReference>
<sequence>MGPSEANQAAVTSYTVGWIAALPHERAAGTAMLDERHNAPKDFVKNQSDDNQYTRGLMGLHHVVIASLPVGEYGTNVAAITARSMLASLPHIRIGLLVGIAAGIPRLDAGYDIRLGDVVVSQPKGSSGGVIQYDLLQAEHEMMPSTIPLILENLRTRYPHMVKPNRGQPGYVHQGHEHDCYYVDGHLVEREPRDSTCPEIYYGIVASGNVLVKDAKERESILARLESSEHVLCFEMEAAGLMNNFPCLVIRGVCDYADEFKNDRWQKYAAATAAAFAREYLDYVDVQETRDSPAIGKLAEKVDQEFRSHVRNDTGMLLDHVSQAKWTEVLNWLCAVDYGVQCRDMLALRHQDTGAWFLESDVFAVWAASDKDALLCPGIPGAGKTIMATSVVEFSRENLAPDEPVLFMCFTYKRQEVQNLEHVLGTLLRQLTDVQSAVSKTVQSFFDQHKKKQSSPTSRDLQATLDACLKRFQGAVIVLDALDECRESTRVAILSAIESLREQHRTRLLVTSRPTIDMQRMPLLSDANTLEVRASDEDTKEYITRRLPELSVFEDVSQDLRDQIVLKITEAAARAFLLARLAMDAIQHCVTLAQIRTTLRLLPSKHAAYDKAYDAAMERIGEQDTEESVLAKRTLSWIIYALRPLLASELSQALAIEPGFSEPTVEQMPSTRMILSVCAGLVVVDQESNIIGLVHFTTQEYFQRTGKRWFPDAELLIARSSTAYLMLHNVAQEVMRYKSELETRRNRFDQLQAEVIDFLKHNSAVASANVYVDGPPESIPSWTRGHTPKGTHWAARCGMGSVFRELDSRHWHDRDSNGMSPLSWAASNGDAAMVELLLTIKEDIDINPIDLHGRTPIAWAAEKGHSAVVSLLLADERKGHEDVLKLLLTCPKEVGARYKHGRTPLSWAAQGGQTAIVQLLLAQWPIKKDGGDNYRTSVLAYAARAGHEEVVRLLIANGGVSKDSQNRDGRTPLSWAAEGGHTAILELLLTHWVDVNSKDCDGRTPLSFAAEQGHAASVQLLLANDKVDVNSRDQTRRTPLSFAAENGHAPVVQLLATKDKIDINSQDKERRTPLSLAAGNGHEAIVRLLLATEKVNVYHSYNSDQNPLLMATMKGHTAVVKLLLESGKIDLKWIDASGMPLISLAIWWAEREGYEQTSLYLRSI</sequence>
<dbReference type="InterPro" id="IPR054471">
    <property type="entry name" value="GPIID_WHD"/>
</dbReference>
<feature type="repeat" description="ANK" evidence="3">
    <location>
        <begin position="900"/>
        <end position="921"/>
    </location>
</feature>
<dbReference type="Pfam" id="PF13637">
    <property type="entry name" value="Ank_4"/>
    <property type="match status" value="1"/>
</dbReference>
<dbReference type="InterPro" id="IPR050889">
    <property type="entry name" value="Dendritic_Spine_Reg/Scaffold"/>
</dbReference>